<dbReference type="PANTHER" id="PTHR33785:SF5">
    <property type="entry name" value="SERINE_ARGININE REPETITIVE MATRIX PROTEIN"/>
    <property type="match status" value="1"/>
</dbReference>
<accession>A0AAP0FUZ2</accession>
<dbReference type="EMBL" id="JBBWWQ010000020">
    <property type="protein sequence ID" value="KAK8916844.1"/>
    <property type="molecule type" value="Genomic_DNA"/>
</dbReference>
<sequence length="235" mass="26898">MSAQTAPARGVAEQVKSFNNGFSKSFLHLFDEQWFFYNVLSGIRIIPNHGGFGDGDLATGKLNVQEPAAEPAEKLEKTASPPALQLIRTPSIQPPRAGDERSPGIKEEDEQSMGRRRPQRTEILHQWFANARLAMFREASYRKGFRNKKWRSLGDLESMELQGFKDLGFVFEDVEVLGERKEKEEDGRIYLPETWFTQRSAPVMALQHVHCRSGEEMKEQLRFWARAVACNVWGR</sequence>
<gene>
    <name evidence="2" type="ORF">KSP39_PZI022973</name>
</gene>
<proteinExistence type="predicted"/>
<dbReference type="Proteomes" id="UP001418222">
    <property type="component" value="Unassembled WGS sequence"/>
</dbReference>
<protein>
    <submittedName>
        <fullName evidence="2">Uncharacterized protein</fullName>
    </submittedName>
</protein>
<organism evidence="2 3">
    <name type="scientific">Platanthera zijinensis</name>
    <dbReference type="NCBI Taxonomy" id="2320716"/>
    <lineage>
        <taxon>Eukaryota</taxon>
        <taxon>Viridiplantae</taxon>
        <taxon>Streptophyta</taxon>
        <taxon>Embryophyta</taxon>
        <taxon>Tracheophyta</taxon>
        <taxon>Spermatophyta</taxon>
        <taxon>Magnoliopsida</taxon>
        <taxon>Liliopsida</taxon>
        <taxon>Asparagales</taxon>
        <taxon>Orchidaceae</taxon>
        <taxon>Orchidoideae</taxon>
        <taxon>Orchideae</taxon>
        <taxon>Orchidinae</taxon>
        <taxon>Platanthera</taxon>
    </lineage>
</organism>
<dbReference type="AlphaFoldDB" id="A0AAP0FUZ2"/>
<feature type="region of interest" description="Disordered" evidence="1">
    <location>
        <begin position="68"/>
        <end position="119"/>
    </location>
</feature>
<evidence type="ECO:0000256" key="1">
    <source>
        <dbReference type="SAM" id="MobiDB-lite"/>
    </source>
</evidence>
<evidence type="ECO:0000313" key="2">
    <source>
        <dbReference type="EMBL" id="KAK8916844.1"/>
    </source>
</evidence>
<feature type="compositionally biased region" description="Basic and acidic residues" evidence="1">
    <location>
        <begin position="97"/>
        <end position="106"/>
    </location>
</feature>
<keyword evidence="3" id="KW-1185">Reference proteome</keyword>
<name>A0AAP0FUZ2_9ASPA</name>
<comment type="caution">
    <text evidence="2">The sequence shown here is derived from an EMBL/GenBank/DDBJ whole genome shotgun (WGS) entry which is preliminary data.</text>
</comment>
<dbReference type="PANTHER" id="PTHR33785">
    <property type="entry name" value="OS06G0550800 PROTEIN"/>
    <property type="match status" value="1"/>
</dbReference>
<evidence type="ECO:0000313" key="3">
    <source>
        <dbReference type="Proteomes" id="UP001418222"/>
    </source>
</evidence>
<reference evidence="2 3" key="1">
    <citation type="journal article" date="2022" name="Nat. Plants">
        <title>Genomes of leafy and leafless Platanthera orchids illuminate the evolution of mycoheterotrophy.</title>
        <authorList>
            <person name="Li M.H."/>
            <person name="Liu K.W."/>
            <person name="Li Z."/>
            <person name="Lu H.C."/>
            <person name="Ye Q.L."/>
            <person name="Zhang D."/>
            <person name="Wang J.Y."/>
            <person name="Li Y.F."/>
            <person name="Zhong Z.M."/>
            <person name="Liu X."/>
            <person name="Yu X."/>
            <person name="Liu D.K."/>
            <person name="Tu X.D."/>
            <person name="Liu B."/>
            <person name="Hao Y."/>
            <person name="Liao X.Y."/>
            <person name="Jiang Y.T."/>
            <person name="Sun W.H."/>
            <person name="Chen J."/>
            <person name="Chen Y.Q."/>
            <person name="Ai Y."/>
            <person name="Zhai J.W."/>
            <person name="Wu S.S."/>
            <person name="Zhou Z."/>
            <person name="Hsiao Y.Y."/>
            <person name="Wu W.L."/>
            <person name="Chen Y.Y."/>
            <person name="Lin Y.F."/>
            <person name="Hsu J.L."/>
            <person name="Li C.Y."/>
            <person name="Wang Z.W."/>
            <person name="Zhao X."/>
            <person name="Zhong W.Y."/>
            <person name="Ma X.K."/>
            <person name="Ma L."/>
            <person name="Huang J."/>
            <person name="Chen G.Z."/>
            <person name="Huang M.Z."/>
            <person name="Huang L."/>
            <person name="Peng D.H."/>
            <person name="Luo Y.B."/>
            <person name="Zou S.Q."/>
            <person name="Chen S.P."/>
            <person name="Lan S."/>
            <person name="Tsai W.C."/>
            <person name="Van de Peer Y."/>
            <person name="Liu Z.J."/>
        </authorList>
    </citation>
    <scope>NUCLEOTIDE SEQUENCE [LARGE SCALE GENOMIC DNA]</scope>
    <source>
        <strain evidence="2">Lor287</strain>
    </source>
</reference>